<accession>A0A369UKP0</accession>
<dbReference type="AlphaFoldDB" id="A0A369UKP0"/>
<dbReference type="OrthoDB" id="5959778at2"/>
<reference evidence="1 2" key="1">
    <citation type="submission" date="2018-07" db="EMBL/GenBank/DDBJ databases">
        <title>Dyella tabacisoli L4-6T, whole genome shotgun sequence.</title>
        <authorList>
            <person name="Zhou X.-K."/>
            <person name="Li W.-J."/>
            <person name="Duan Y.-Q."/>
        </authorList>
    </citation>
    <scope>NUCLEOTIDE SEQUENCE [LARGE SCALE GENOMIC DNA]</scope>
    <source>
        <strain evidence="1 2">L4-6</strain>
    </source>
</reference>
<dbReference type="Proteomes" id="UP000253782">
    <property type="component" value="Unassembled WGS sequence"/>
</dbReference>
<evidence type="ECO:0000313" key="1">
    <source>
        <dbReference type="EMBL" id="RDD80160.1"/>
    </source>
</evidence>
<dbReference type="EMBL" id="QQAH01000020">
    <property type="protein sequence ID" value="RDD80160.1"/>
    <property type="molecule type" value="Genomic_DNA"/>
</dbReference>
<name>A0A369UKP0_9GAMM</name>
<organism evidence="1 2">
    <name type="scientific">Dyella tabacisoli</name>
    <dbReference type="NCBI Taxonomy" id="2282381"/>
    <lineage>
        <taxon>Bacteria</taxon>
        <taxon>Pseudomonadati</taxon>
        <taxon>Pseudomonadota</taxon>
        <taxon>Gammaproteobacteria</taxon>
        <taxon>Lysobacterales</taxon>
        <taxon>Rhodanobacteraceae</taxon>
        <taxon>Dyella</taxon>
    </lineage>
</organism>
<sequence>MKIHPPLNCVVPPPATIGTIWELARKIEPDAFAAMHWYRHVPITELGNLSARQLVAQGQAESVVTFLESIYFGDRG</sequence>
<evidence type="ECO:0008006" key="3">
    <source>
        <dbReference type="Google" id="ProtNLM"/>
    </source>
</evidence>
<protein>
    <recommendedName>
        <fullName evidence="3">DUF2384 domain-containing protein</fullName>
    </recommendedName>
</protein>
<evidence type="ECO:0000313" key="2">
    <source>
        <dbReference type="Proteomes" id="UP000253782"/>
    </source>
</evidence>
<gene>
    <name evidence="1" type="ORF">DVJ77_18630</name>
</gene>
<comment type="caution">
    <text evidence="1">The sequence shown here is derived from an EMBL/GenBank/DDBJ whole genome shotgun (WGS) entry which is preliminary data.</text>
</comment>
<keyword evidence="2" id="KW-1185">Reference proteome</keyword>
<proteinExistence type="predicted"/>